<feature type="domain" description="Integrase catalytic" evidence="2">
    <location>
        <begin position="40"/>
        <end position="71"/>
    </location>
</feature>
<evidence type="ECO:0000313" key="4">
    <source>
        <dbReference type="Proteomes" id="UP001526201"/>
    </source>
</evidence>
<comment type="caution">
    <text evidence="3">The sequence shown here is derived from an EMBL/GenBank/DDBJ whole genome shotgun (WGS) entry which is preliminary data.</text>
</comment>
<gene>
    <name evidence="3" type="ORF">H7J73_25845</name>
</gene>
<dbReference type="InterPro" id="IPR001584">
    <property type="entry name" value="Integrase_cat-core"/>
</dbReference>
<name>A0ABT3CJA4_9MYCO</name>
<dbReference type="Proteomes" id="UP001526201">
    <property type="component" value="Unassembled WGS sequence"/>
</dbReference>
<accession>A0ABT3CJA4</accession>
<sequence length="92" mass="9875">MFGGSSTAGSGSGGPPEGEIAGASEVSAPCRGSPFLSGPLRTVDDVEYATMEWVDWFNNRRLHSLLDYIPPEEYETAYSAQLRTSQPAMSQT</sequence>
<reference evidence="3 4" key="1">
    <citation type="journal article" date="2022" name="BMC Genomics">
        <title>Comparative genome analysis of mycobacteria focusing on tRNA and non-coding RNA.</title>
        <authorList>
            <person name="Behra P.R.K."/>
            <person name="Pettersson B.M.F."/>
            <person name="Ramesh M."/>
            <person name="Das S."/>
            <person name="Dasgupta S."/>
            <person name="Kirsebom L.A."/>
        </authorList>
    </citation>
    <scope>NUCLEOTIDE SEQUENCE [LARGE SCALE GENOMIC DNA]</scope>
    <source>
        <strain evidence="3 4">DSM 44078</strain>
    </source>
</reference>
<evidence type="ECO:0000259" key="2">
    <source>
        <dbReference type="Pfam" id="PF13683"/>
    </source>
</evidence>
<organism evidence="3 4">
    <name type="scientific">Mycolicibacterium komossense</name>
    <dbReference type="NCBI Taxonomy" id="1779"/>
    <lineage>
        <taxon>Bacteria</taxon>
        <taxon>Bacillati</taxon>
        <taxon>Actinomycetota</taxon>
        <taxon>Actinomycetes</taxon>
        <taxon>Mycobacteriales</taxon>
        <taxon>Mycobacteriaceae</taxon>
        <taxon>Mycolicibacterium</taxon>
    </lineage>
</organism>
<protein>
    <submittedName>
        <fullName evidence="3">Transposase</fullName>
    </submittedName>
</protein>
<dbReference type="EMBL" id="JACKTY010000042">
    <property type="protein sequence ID" value="MCV7229437.1"/>
    <property type="molecule type" value="Genomic_DNA"/>
</dbReference>
<feature type="region of interest" description="Disordered" evidence="1">
    <location>
        <begin position="1"/>
        <end position="28"/>
    </location>
</feature>
<dbReference type="Pfam" id="PF13683">
    <property type="entry name" value="rve_3"/>
    <property type="match status" value="1"/>
</dbReference>
<evidence type="ECO:0000313" key="3">
    <source>
        <dbReference type="EMBL" id="MCV7229437.1"/>
    </source>
</evidence>
<evidence type="ECO:0000256" key="1">
    <source>
        <dbReference type="SAM" id="MobiDB-lite"/>
    </source>
</evidence>
<proteinExistence type="predicted"/>
<keyword evidence="4" id="KW-1185">Reference proteome</keyword>